<reference evidence="2 4" key="1">
    <citation type="journal article" date="2014" name="BMC Genomics">
        <title>Genome sequence of Anopheles sinensis provides insight into genetics basis of mosquito competence for malaria parasites.</title>
        <authorList>
            <person name="Zhou D."/>
            <person name="Zhang D."/>
            <person name="Ding G."/>
            <person name="Shi L."/>
            <person name="Hou Q."/>
            <person name="Ye Y."/>
            <person name="Xu Y."/>
            <person name="Zhou H."/>
            <person name="Xiong C."/>
            <person name="Li S."/>
            <person name="Yu J."/>
            <person name="Hong S."/>
            <person name="Yu X."/>
            <person name="Zou P."/>
            <person name="Chen C."/>
            <person name="Chang X."/>
            <person name="Wang W."/>
            <person name="Lv Y."/>
            <person name="Sun Y."/>
            <person name="Ma L."/>
            <person name="Shen B."/>
            <person name="Zhu C."/>
        </authorList>
    </citation>
    <scope>NUCLEOTIDE SEQUENCE [LARGE SCALE GENOMIC DNA]</scope>
</reference>
<name>A0A084W340_ANOSI</name>
<accession>A0A084W340</accession>
<evidence type="ECO:0000256" key="1">
    <source>
        <dbReference type="SAM" id="MobiDB-lite"/>
    </source>
</evidence>
<dbReference type="VEuPathDB" id="VectorBase:ASIC012519"/>
<organism evidence="2">
    <name type="scientific">Anopheles sinensis</name>
    <name type="common">Mosquito</name>
    <dbReference type="NCBI Taxonomy" id="74873"/>
    <lineage>
        <taxon>Eukaryota</taxon>
        <taxon>Metazoa</taxon>
        <taxon>Ecdysozoa</taxon>
        <taxon>Arthropoda</taxon>
        <taxon>Hexapoda</taxon>
        <taxon>Insecta</taxon>
        <taxon>Pterygota</taxon>
        <taxon>Neoptera</taxon>
        <taxon>Endopterygota</taxon>
        <taxon>Diptera</taxon>
        <taxon>Nematocera</taxon>
        <taxon>Culicoidea</taxon>
        <taxon>Culicidae</taxon>
        <taxon>Anophelinae</taxon>
        <taxon>Anopheles</taxon>
    </lineage>
</organism>
<dbReference type="Proteomes" id="UP000030765">
    <property type="component" value="Unassembled WGS sequence"/>
</dbReference>
<dbReference type="EnsemblMetazoa" id="ASIC012519-RA">
    <property type="protein sequence ID" value="ASIC012519-PA"/>
    <property type="gene ID" value="ASIC012519"/>
</dbReference>
<feature type="region of interest" description="Disordered" evidence="1">
    <location>
        <begin position="163"/>
        <end position="187"/>
    </location>
</feature>
<keyword evidence="4" id="KW-1185">Reference proteome</keyword>
<reference evidence="3" key="2">
    <citation type="submission" date="2020-05" db="UniProtKB">
        <authorList>
            <consortium name="EnsemblMetazoa"/>
        </authorList>
    </citation>
    <scope>IDENTIFICATION</scope>
</reference>
<sequence length="202" mass="22323">MEGVVVPSRLSKILGQTVSGSVELGWVLFTSSPQTGDIISQTRCHPPTRTYPVHNQHFERDHKSPPSKKSVALGHANPGGWVFKIYESHHPTGRALLQKRWGDGSGADSSFSVSGTVYHHRSNCAPKWAPTAVMSARDGTLSHYRRFTCVFLLRRDHLVGPDAIPSRSVERNRPLEHRDLEQAPTASSGGCLLRMGVRNIKK</sequence>
<gene>
    <name evidence="2" type="ORF">ZHAS_00012519</name>
</gene>
<protein>
    <submittedName>
        <fullName evidence="2 3">Uncharacterized protein</fullName>
    </submittedName>
</protein>
<dbReference type="AlphaFoldDB" id="A0A084W340"/>
<evidence type="ECO:0000313" key="4">
    <source>
        <dbReference type="Proteomes" id="UP000030765"/>
    </source>
</evidence>
<dbReference type="EMBL" id="KE525279">
    <property type="protein sequence ID" value="KFB44634.1"/>
    <property type="molecule type" value="Genomic_DNA"/>
</dbReference>
<evidence type="ECO:0000313" key="3">
    <source>
        <dbReference type="EnsemblMetazoa" id="ASIC012519-PA"/>
    </source>
</evidence>
<dbReference type="EMBL" id="ATLV01019811">
    <property type="status" value="NOT_ANNOTATED_CDS"/>
    <property type="molecule type" value="Genomic_DNA"/>
</dbReference>
<feature type="compositionally biased region" description="Basic and acidic residues" evidence="1">
    <location>
        <begin position="168"/>
        <end position="181"/>
    </location>
</feature>
<evidence type="ECO:0000313" key="2">
    <source>
        <dbReference type="EMBL" id="KFB44634.1"/>
    </source>
</evidence>
<proteinExistence type="predicted"/>